<dbReference type="SUPFAM" id="SSF48452">
    <property type="entry name" value="TPR-like"/>
    <property type="match status" value="1"/>
</dbReference>
<comment type="caution">
    <text evidence="2">The sequence shown here is derived from an EMBL/GenBank/DDBJ whole genome shotgun (WGS) entry which is preliminary data.</text>
</comment>
<feature type="compositionally biased region" description="Low complexity" evidence="1">
    <location>
        <begin position="613"/>
        <end position="625"/>
    </location>
</feature>
<feature type="region of interest" description="Disordered" evidence="1">
    <location>
        <begin position="23"/>
        <end position="165"/>
    </location>
</feature>
<protein>
    <submittedName>
        <fullName evidence="2">Uncharacterized protein</fullName>
    </submittedName>
</protein>
<feature type="region of interest" description="Disordered" evidence="1">
    <location>
        <begin position="208"/>
        <end position="227"/>
    </location>
</feature>
<feature type="compositionally biased region" description="Polar residues" evidence="1">
    <location>
        <begin position="120"/>
        <end position="143"/>
    </location>
</feature>
<gene>
    <name evidence="2" type="ORF">BMF94_0920</name>
</gene>
<dbReference type="PANTHER" id="PTHR24216:SF65">
    <property type="entry name" value="PAXILLIN-LIKE PROTEIN 1"/>
    <property type="match status" value="1"/>
</dbReference>
<dbReference type="Gene3D" id="1.25.40.10">
    <property type="entry name" value="Tetratricopeptide repeat domain"/>
    <property type="match status" value="1"/>
</dbReference>
<feature type="compositionally biased region" description="Low complexity" evidence="1">
    <location>
        <begin position="243"/>
        <end position="260"/>
    </location>
</feature>
<feature type="region of interest" description="Disordered" evidence="1">
    <location>
        <begin position="243"/>
        <end position="453"/>
    </location>
</feature>
<sequence length="1243" mass="134358">MSVTHDAADWKMWTCRTGSAFVPSPEETVSCSDGIATTPAHGQPTVPPKSEEGSSTHSRSHTKTLGSRLRQVLQRRSVPATSNADSHDFAVSPDRSPTLEASHRSAQQLDERAILPPHSVKTTSPTRSPQYSPVHSPTSSLSPPNLRDDTPIPSPPAAALEDPSYIRPRPFRSLSWSFLPSRSARAVSNRQPLVDREMTDEEKQWVELTAKVPDDGSTRDRWDNPIGIKGDWGRTVLSPIVTETEVSSSSASRSQARTSAFGASRDLRSRTASSYASVRARSDETASSSILGVRTGRRPVQDVSAGSPRAAAISGDSARAGPNISRTNESETRGAQSREASSPGPRDSSLRAQSRRASREQTPLSGNDERPAPTSPSSPRQATSTGSSVTKLDNRSPWLDDSSVMPLSSFEGDHRISTPPTSPASLEWRGISREPTTGPTGRAPDFDAPEHDYHSLSTVITSRRGRRLTRNAPASTADIRRTANDADFDDYLLYSPPCGDHRVPTSVGDKNGPPPSRHAGSIGKADDISRWAEEVAPTSTADEPPDLTKNGFRRTSSRPSSRSAATGPAPSRSPAAARGIGSRDLDSSMKHSSLVHSATSSSFEARDERTVTLPPDSLSPSNSPLVSPPFSLPTSQAGLPTSAATSSSPAGPRYTRALSSSVTPNAPIRSQDARSSTPAPPRRETSEDHLASVRSGTVGSRGASPQLQASPSDYSVPLPVPSRGLGEEAISSPPSSTALLAKSASTKPRRPSHRRGPFPVPALSPEERAARRALRKAGLSHEHHLLVHETKSARRRQAWLERQAFDAERERLVQQLTAGKSVEDSVQVVGESDIPTLNELAALHLASPVPASRDGAVDYLRLSLQLDEAQPTRANTLGCLLESRDPAEAIHWYRVANRYDPDNPEYLLDLGNALRTVGDIDSAAQYFGELIGCFRDTPYEAFAWYKLARMYEEAGTANEQEEAKESFAAAYDALQRLSQVPRHARVGTRWLDLAGLEESTIYGLGLHYGEQYHALPRLFSATEGVEQMAAARSQASPTGPDELSTPLTCRQAVSVPHSRADPRILDFDHERQAGPIDPASQFSTSYETRPRDSPDPARRNESNGRRIPTAAATSKVPPLSSRRRRKVDPELAQTLDVVVKGLHAMSRSRTPADVAVSTQRLADHVEATFQRMAAMRSAEAARNDELFRALNRMHRELATLPDRVTASEKLRSARPPGVEPVSPAVDPVVAALRRVEQARLLAS</sequence>
<feature type="compositionally biased region" description="Basic and acidic residues" evidence="1">
    <location>
        <begin position="444"/>
        <end position="453"/>
    </location>
</feature>
<keyword evidence="3" id="KW-1185">Reference proteome</keyword>
<dbReference type="EMBL" id="PJQD01000009">
    <property type="protein sequence ID" value="POY75840.1"/>
    <property type="molecule type" value="Genomic_DNA"/>
</dbReference>
<feature type="compositionally biased region" description="Basic and acidic residues" evidence="1">
    <location>
        <begin position="1088"/>
        <end position="1104"/>
    </location>
</feature>
<dbReference type="STRING" id="741276.A0A2S5BGE5"/>
<feature type="compositionally biased region" description="Low complexity" evidence="1">
    <location>
        <begin position="557"/>
        <end position="579"/>
    </location>
</feature>
<feature type="compositionally biased region" description="Basic and acidic residues" evidence="1">
    <location>
        <begin position="524"/>
        <end position="533"/>
    </location>
</feature>
<dbReference type="AlphaFoldDB" id="A0A2S5BGE5"/>
<feature type="compositionally biased region" description="Polar residues" evidence="1">
    <location>
        <begin position="694"/>
        <end position="713"/>
    </location>
</feature>
<feature type="compositionally biased region" description="Basic and acidic residues" evidence="1">
    <location>
        <begin position="212"/>
        <end position="223"/>
    </location>
</feature>
<evidence type="ECO:0000256" key="1">
    <source>
        <dbReference type="SAM" id="MobiDB-lite"/>
    </source>
</evidence>
<feature type="compositionally biased region" description="Polar residues" evidence="1">
    <location>
        <begin position="375"/>
        <end position="391"/>
    </location>
</feature>
<feature type="compositionally biased region" description="Low complexity" evidence="1">
    <location>
        <begin position="592"/>
        <end position="602"/>
    </location>
</feature>
<feature type="compositionally biased region" description="Basic and acidic residues" evidence="1">
    <location>
        <begin position="681"/>
        <end position="691"/>
    </location>
</feature>
<feature type="region of interest" description="Disordered" evidence="1">
    <location>
        <begin position="1029"/>
        <end position="1056"/>
    </location>
</feature>
<feature type="compositionally biased region" description="Basic residues" evidence="1">
    <location>
        <begin position="747"/>
        <end position="756"/>
    </location>
</feature>
<dbReference type="PANTHER" id="PTHR24216">
    <property type="entry name" value="PAXILLIN-RELATED"/>
    <property type="match status" value="1"/>
</dbReference>
<feature type="region of interest" description="Disordered" evidence="1">
    <location>
        <begin position="499"/>
        <end position="770"/>
    </location>
</feature>
<reference evidence="2 3" key="1">
    <citation type="journal article" date="2018" name="Front. Microbiol.">
        <title>Prospects for Fungal Bioremediation of Acidic Radioactive Waste Sites: Characterization and Genome Sequence of Rhodotorula taiwanensis MD1149.</title>
        <authorList>
            <person name="Tkavc R."/>
            <person name="Matrosova V.Y."/>
            <person name="Grichenko O.E."/>
            <person name="Gostincar C."/>
            <person name="Volpe R.P."/>
            <person name="Klimenkova P."/>
            <person name="Gaidamakova E.K."/>
            <person name="Zhou C.E."/>
            <person name="Stewart B.J."/>
            <person name="Lyman M.G."/>
            <person name="Malfatti S.A."/>
            <person name="Rubinfeld B."/>
            <person name="Courtot M."/>
            <person name="Singh J."/>
            <person name="Dalgard C.L."/>
            <person name="Hamilton T."/>
            <person name="Frey K.G."/>
            <person name="Gunde-Cimerman N."/>
            <person name="Dugan L."/>
            <person name="Daly M.J."/>
        </authorList>
    </citation>
    <scope>NUCLEOTIDE SEQUENCE [LARGE SCALE GENOMIC DNA]</scope>
    <source>
        <strain evidence="2 3">MD1149</strain>
    </source>
</reference>
<proteinExistence type="predicted"/>
<dbReference type="OrthoDB" id="2529629at2759"/>
<feature type="region of interest" description="Disordered" evidence="1">
    <location>
        <begin position="1068"/>
        <end position="1126"/>
    </location>
</feature>
<organism evidence="2 3">
    <name type="scientific">Rhodotorula taiwanensis</name>
    <dbReference type="NCBI Taxonomy" id="741276"/>
    <lineage>
        <taxon>Eukaryota</taxon>
        <taxon>Fungi</taxon>
        <taxon>Dikarya</taxon>
        <taxon>Basidiomycota</taxon>
        <taxon>Pucciniomycotina</taxon>
        <taxon>Microbotryomycetes</taxon>
        <taxon>Sporidiobolales</taxon>
        <taxon>Sporidiobolaceae</taxon>
        <taxon>Rhodotorula</taxon>
    </lineage>
</organism>
<feature type="compositionally biased region" description="Low complexity" evidence="1">
    <location>
        <begin position="731"/>
        <end position="746"/>
    </location>
</feature>
<name>A0A2S5BGE5_9BASI</name>
<evidence type="ECO:0000313" key="2">
    <source>
        <dbReference type="EMBL" id="POY75840.1"/>
    </source>
</evidence>
<dbReference type="Proteomes" id="UP000237144">
    <property type="component" value="Unassembled WGS sequence"/>
</dbReference>
<evidence type="ECO:0000313" key="3">
    <source>
        <dbReference type="Proteomes" id="UP000237144"/>
    </source>
</evidence>
<feature type="compositionally biased region" description="Low complexity" evidence="1">
    <location>
        <begin position="632"/>
        <end position="652"/>
    </location>
</feature>
<dbReference type="InterPro" id="IPR011990">
    <property type="entry name" value="TPR-like_helical_dom_sf"/>
</dbReference>
<accession>A0A2S5BGE5</accession>